<reference evidence="1 2" key="1">
    <citation type="journal article" date="2022" name="Plant J.">
        <title>Chromosome-level genome of Camellia lanceoleosa provides a valuable resource for understanding genome evolution and self-incompatibility.</title>
        <authorList>
            <person name="Gong W."/>
            <person name="Xiao S."/>
            <person name="Wang L."/>
            <person name="Liao Z."/>
            <person name="Chang Y."/>
            <person name="Mo W."/>
            <person name="Hu G."/>
            <person name="Li W."/>
            <person name="Zhao G."/>
            <person name="Zhu H."/>
            <person name="Hu X."/>
            <person name="Ji K."/>
            <person name="Xiang X."/>
            <person name="Song Q."/>
            <person name="Yuan D."/>
            <person name="Jin S."/>
            <person name="Zhang L."/>
        </authorList>
    </citation>
    <scope>NUCLEOTIDE SEQUENCE [LARGE SCALE GENOMIC DNA]</scope>
    <source>
        <strain evidence="1">SQ_2022a</strain>
    </source>
</reference>
<comment type="caution">
    <text evidence="1">The sequence shown here is derived from an EMBL/GenBank/DDBJ whole genome shotgun (WGS) entry which is preliminary data.</text>
</comment>
<organism evidence="1 2">
    <name type="scientific">Camellia lanceoleosa</name>
    <dbReference type="NCBI Taxonomy" id="1840588"/>
    <lineage>
        <taxon>Eukaryota</taxon>
        <taxon>Viridiplantae</taxon>
        <taxon>Streptophyta</taxon>
        <taxon>Embryophyta</taxon>
        <taxon>Tracheophyta</taxon>
        <taxon>Spermatophyta</taxon>
        <taxon>Magnoliopsida</taxon>
        <taxon>eudicotyledons</taxon>
        <taxon>Gunneridae</taxon>
        <taxon>Pentapetalae</taxon>
        <taxon>asterids</taxon>
        <taxon>Ericales</taxon>
        <taxon>Theaceae</taxon>
        <taxon>Camellia</taxon>
    </lineage>
</organism>
<proteinExistence type="predicted"/>
<evidence type="ECO:0000313" key="1">
    <source>
        <dbReference type="EMBL" id="KAI8019501.1"/>
    </source>
</evidence>
<evidence type="ECO:0000313" key="2">
    <source>
        <dbReference type="Proteomes" id="UP001060215"/>
    </source>
</evidence>
<keyword evidence="2" id="KW-1185">Reference proteome</keyword>
<name>A0ACC0I1Z9_9ERIC</name>
<accession>A0ACC0I1Z9</accession>
<dbReference type="Proteomes" id="UP001060215">
    <property type="component" value="Chromosome 2"/>
</dbReference>
<sequence length="106" mass="12349">MAKKIWQIQIQTQVKKINKYTKNIIFFRSSSSDLSLYRSEQGMVLINIVNLSLSSDQHRQSLSLQIRTTTRHQPITVLHPPPRPITDPNNKICRDGFCEFPENRGR</sequence>
<dbReference type="EMBL" id="CM045759">
    <property type="protein sequence ID" value="KAI8019501.1"/>
    <property type="molecule type" value="Genomic_DNA"/>
</dbReference>
<gene>
    <name evidence="1" type="ORF">LOK49_LG04G03454</name>
</gene>
<protein>
    <submittedName>
        <fullName evidence="1">Uncharacterized protein</fullName>
    </submittedName>
</protein>